<feature type="compositionally biased region" description="Basic residues" evidence="2">
    <location>
        <begin position="39"/>
        <end position="50"/>
    </location>
</feature>
<feature type="region of interest" description="Disordered" evidence="2">
    <location>
        <begin position="604"/>
        <end position="646"/>
    </location>
</feature>
<keyword evidence="1" id="KW-0175">Coiled coil</keyword>
<gene>
    <name evidence="3" type="ORF">MGAL_10B010714</name>
</gene>
<keyword evidence="4" id="KW-1185">Reference proteome</keyword>
<dbReference type="EMBL" id="UYJE01001395">
    <property type="protein sequence ID" value="VDI01821.1"/>
    <property type="molecule type" value="Genomic_DNA"/>
</dbReference>
<dbReference type="Proteomes" id="UP000596742">
    <property type="component" value="Unassembled WGS sequence"/>
</dbReference>
<name>A0A8B6CA98_MYTGA</name>
<feature type="compositionally biased region" description="Basic and acidic residues" evidence="2">
    <location>
        <begin position="481"/>
        <end position="523"/>
    </location>
</feature>
<feature type="compositionally biased region" description="Basic residues" evidence="2">
    <location>
        <begin position="728"/>
        <end position="738"/>
    </location>
</feature>
<feature type="region of interest" description="Disordered" evidence="2">
    <location>
        <begin position="442"/>
        <end position="537"/>
    </location>
</feature>
<feature type="compositionally biased region" description="Acidic residues" evidence="2">
    <location>
        <begin position="15"/>
        <end position="25"/>
    </location>
</feature>
<feature type="coiled-coil region" evidence="1">
    <location>
        <begin position="178"/>
        <end position="212"/>
    </location>
</feature>
<organism evidence="3 4">
    <name type="scientific">Mytilus galloprovincialis</name>
    <name type="common">Mediterranean mussel</name>
    <dbReference type="NCBI Taxonomy" id="29158"/>
    <lineage>
        <taxon>Eukaryota</taxon>
        <taxon>Metazoa</taxon>
        <taxon>Spiralia</taxon>
        <taxon>Lophotrochozoa</taxon>
        <taxon>Mollusca</taxon>
        <taxon>Bivalvia</taxon>
        <taxon>Autobranchia</taxon>
        <taxon>Pteriomorphia</taxon>
        <taxon>Mytilida</taxon>
        <taxon>Mytiloidea</taxon>
        <taxon>Mytilidae</taxon>
        <taxon>Mytilinae</taxon>
        <taxon>Mytilus</taxon>
    </lineage>
</organism>
<accession>A0A8B6CA98</accession>
<evidence type="ECO:0000256" key="2">
    <source>
        <dbReference type="SAM" id="MobiDB-lite"/>
    </source>
</evidence>
<dbReference type="OrthoDB" id="2136082at2759"/>
<feature type="coiled-coil region" evidence="1">
    <location>
        <begin position="273"/>
        <end position="378"/>
    </location>
</feature>
<feature type="non-terminal residue" evidence="3">
    <location>
        <position position="902"/>
    </location>
</feature>
<feature type="compositionally biased region" description="Basic and acidic residues" evidence="2">
    <location>
        <begin position="604"/>
        <end position="621"/>
    </location>
</feature>
<protein>
    <submittedName>
        <fullName evidence="3">Uncharacterized protein</fullName>
    </submittedName>
</protein>
<feature type="compositionally biased region" description="Basic and acidic residues" evidence="2">
    <location>
        <begin position="88"/>
        <end position="98"/>
    </location>
</feature>
<feature type="region of interest" description="Disordered" evidence="2">
    <location>
        <begin position="728"/>
        <end position="808"/>
    </location>
</feature>
<feature type="compositionally biased region" description="Basic and acidic residues" evidence="2">
    <location>
        <begin position="793"/>
        <end position="806"/>
    </location>
</feature>
<proteinExistence type="predicted"/>
<feature type="compositionally biased region" description="Basic residues" evidence="2">
    <location>
        <begin position="752"/>
        <end position="761"/>
    </location>
</feature>
<feature type="compositionally biased region" description="Basic residues" evidence="2">
    <location>
        <begin position="622"/>
        <end position="635"/>
    </location>
</feature>
<evidence type="ECO:0000313" key="3">
    <source>
        <dbReference type="EMBL" id="VDI01821.1"/>
    </source>
</evidence>
<dbReference type="AlphaFoldDB" id="A0A8B6CA98"/>
<comment type="caution">
    <text evidence="3">The sequence shown here is derived from an EMBL/GenBank/DDBJ whole genome shotgun (WGS) entry which is preliminary data.</text>
</comment>
<evidence type="ECO:0000256" key="1">
    <source>
        <dbReference type="SAM" id="Coils"/>
    </source>
</evidence>
<feature type="compositionally biased region" description="Basic and acidic residues" evidence="2">
    <location>
        <begin position="636"/>
        <end position="646"/>
    </location>
</feature>
<feature type="compositionally biased region" description="Polar residues" evidence="2">
    <location>
        <begin position="26"/>
        <end position="38"/>
    </location>
</feature>
<evidence type="ECO:0000313" key="4">
    <source>
        <dbReference type="Proteomes" id="UP000596742"/>
    </source>
</evidence>
<sequence length="902" mass="105041">MKTTEMPKSRVYQLDEYESGSDIDNTETLLSKHFSQPSTKKKKGSNKKSGKQKETPRKRAQSAPPAKVGRDLWMNAVKKRQTQNLTRSRPESPRHKTSTEYWVDTLRKTGIGRSTESTGMNTFSGKRPREQDMAYLSTSAYMRQMMGAEKPQKYGDPTTKPPIGAPAYKTPEEYYDQVLELKKIIQGLNQEKNELKSKVRRTEEDNIKKEKEISGLLDPKKSDDVRRTLGTKQQDSASVIHSLKQKILKLEVQNRDRESAYVKLQTDLKTTKIDELKQQLEVCFQEIVRLQNSKGTGGQGSGPAKPGTDKRIKALNEAILRLNKENEQLKSESHGLKEDLNRQIDDKDIAGEYEDMNRKQLIAAIKKIEKQKSKTEKTYKADKQGKIALEGSMEERLDQLDRRETELMDKVETQGRQITKLQNEKELLYRKLDDKEKIIVELEEQTGRRTSRSPTTPGRPPSGRRDRPSSARSDGSGEYNVRGERPSSVRGERPSSVRSVRAESRPHSGRSDRSSREREEKVKSVCQQNAAKKIQRNWRTHKHEIEKQREIEKQIQIERQIHIERQLKLERQRQLEIEKQREIERQIEKQTELERQLEKQRQIEKQRQQENEKREKVERLRQQHAAKKIQRGWRTKKGEDEKERDVKVQKFKENRAAKKIQNEWTGYKHRKYEADYDEAADTITAALKGHQSRQQRIHKFQYYDESETEDESITDATELIYSSLKGHNNRKDKMKRMRRVSDEDEDFSSSRRASKTSHSRQHTPPNRMRPGSAHSRASNSSQRMTEKQLYPDCMEKDKSSRSESKVESGGLKLTLVNSDIDGPEVRYQSKSRLKFEAHKTYLSSVLRSPMPSRNRRSRPSNEVCFRMSFRIGANAGLLMIPFNERSSNIRGTRIGDCYRQLK</sequence>
<feature type="compositionally biased region" description="Polar residues" evidence="2">
    <location>
        <begin position="112"/>
        <end position="124"/>
    </location>
</feature>
<reference evidence="3" key="1">
    <citation type="submission" date="2018-11" db="EMBL/GenBank/DDBJ databases">
        <authorList>
            <person name="Alioto T."/>
            <person name="Alioto T."/>
        </authorList>
    </citation>
    <scope>NUCLEOTIDE SEQUENCE</scope>
</reference>
<feature type="region of interest" description="Disordered" evidence="2">
    <location>
        <begin position="1"/>
        <end position="131"/>
    </location>
</feature>